<keyword evidence="7 11" id="KW-0378">Hydrolase</keyword>
<keyword evidence="10" id="KW-0456">Lyase</keyword>
<dbReference type="Pfam" id="PF09412">
    <property type="entry name" value="XendoU"/>
    <property type="match status" value="1"/>
</dbReference>
<keyword evidence="14" id="KW-1185">Reference proteome</keyword>
<evidence type="ECO:0000313" key="14">
    <source>
        <dbReference type="Proteomes" id="UP001626550"/>
    </source>
</evidence>
<evidence type="ECO:0000256" key="3">
    <source>
        <dbReference type="ARBA" id="ARBA00011245"/>
    </source>
</evidence>
<dbReference type="InterPro" id="IPR018998">
    <property type="entry name" value="EndoU_C"/>
</dbReference>
<evidence type="ECO:0000256" key="8">
    <source>
        <dbReference type="ARBA" id="ARBA00022884"/>
    </source>
</evidence>
<evidence type="ECO:0000259" key="12">
    <source>
        <dbReference type="PROSITE" id="PS51959"/>
    </source>
</evidence>
<organism evidence="13 14">
    <name type="scientific">Cichlidogyrus casuarinus</name>
    <dbReference type="NCBI Taxonomy" id="1844966"/>
    <lineage>
        <taxon>Eukaryota</taxon>
        <taxon>Metazoa</taxon>
        <taxon>Spiralia</taxon>
        <taxon>Lophotrochozoa</taxon>
        <taxon>Platyhelminthes</taxon>
        <taxon>Monogenea</taxon>
        <taxon>Monopisthocotylea</taxon>
        <taxon>Dactylogyridea</taxon>
        <taxon>Ancyrocephalidae</taxon>
        <taxon>Cichlidogyrus</taxon>
    </lineage>
</organism>
<proteinExistence type="inferred from homology"/>
<evidence type="ECO:0000256" key="5">
    <source>
        <dbReference type="ARBA" id="ARBA00022723"/>
    </source>
</evidence>
<comment type="similarity">
    <text evidence="2 11">Belongs to the ENDOU family.</text>
</comment>
<comment type="cofactor">
    <cofactor evidence="1 11">
        <name>Mn(2+)</name>
        <dbReference type="ChEBI" id="CHEBI:29035"/>
    </cofactor>
</comment>
<dbReference type="GO" id="GO:0016829">
    <property type="term" value="F:lyase activity"/>
    <property type="evidence" value="ECO:0007669"/>
    <property type="project" value="UniProtKB-KW"/>
</dbReference>
<accession>A0ABD2QEC5</accession>
<keyword evidence="9 11" id="KW-0464">Manganese</keyword>
<keyword evidence="8 11" id="KW-0694">RNA-binding</keyword>
<dbReference type="GO" id="GO:0004521">
    <property type="term" value="F:RNA endonuclease activity"/>
    <property type="evidence" value="ECO:0007669"/>
    <property type="project" value="UniProtKB-UniRule"/>
</dbReference>
<feature type="domain" description="EndoU" evidence="12">
    <location>
        <begin position="1"/>
        <end position="266"/>
    </location>
</feature>
<feature type="non-terminal residue" evidence="13">
    <location>
        <position position="1"/>
    </location>
</feature>
<evidence type="ECO:0000256" key="2">
    <source>
        <dbReference type="ARBA" id="ARBA00010168"/>
    </source>
</evidence>
<keyword evidence="6 11" id="KW-0255">Endonuclease</keyword>
<dbReference type="GO" id="GO:0016787">
    <property type="term" value="F:hydrolase activity"/>
    <property type="evidence" value="ECO:0007669"/>
    <property type="project" value="UniProtKB-KW"/>
</dbReference>
<evidence type="ECO:0000313" key="13">
    <source>
        <dbReference type="EMBL" id="KAL3317898.1"/>
    </source>
</evidence>
<evidence type="ECO:0000256" key="9">
    <source>
        <dbReference type="ARBA" id="ARBA00023211"/>
    </source>
</evidence>
<evidence type="ECO:0000256" key="11">
    <source>
        <dbReference type="RuleBase" id="RU367085"/>
    </source>
</evidence>
<sequence>DHELDQLFLELWGADVNRAEPNTDWRVDLQASIQGTPDGTDRATRPFFSYVNEKLLAKPTYSALIATFDNFVAEVGTNEVVTAQKTNEYKILIDEVCKTRVMQIAHQFLAKREVSPKSLEEFKKQVLDLWFTPYNRKNSADSSAYEHVFSGETKFGHILGFHNWVRFYFEEKAGKINYQGYHVVKQDRLFTIGFKWNHKNGKSKTSLFVGASPEFEMALLTASFLVSKKRFGHQQWLPLHVKAGPYSLSIQCHEMYGKFMGTCYVK</sequence>
<dbReference type="InterPro" id="IPR037227">
    <property type="entry name" value="EndoU-like"/>
</dbReference>
<name>A0ABD2QEC5_9PLAT</name>
<dbReference type="EMBL" id="JBJKFK010000312">
    <property type="protein sequence ID" value="KAL3317898.1"/>
    <property type="molecule type" value="Genomic_DNA"/>
</dbReference>
<dbReference type="GO" id="GO:0003723">
    <property type="term" value="F:RNA binding"/>
    <property type="evidence" value="ECO:0007669"/>
    <property type="project" value="UniProtKB-UniRule"/>
</dbReference>
<dbReference type="PROSITE" id="PS51959">
    <property type="entry name" value="ENDOU"/>
    <property type="match status" value="1"/>
</dbReference>
<gene>
    <name evidence="13" type="ORF">Ciccas_003437</name>
</gene>
<comment type="caution">
    <text evidence="13">The sequence shown here is derived from an EMBL/GenBank/DDBJ whole genome shotgun (WGS) entry which is preliminary data.</text>
</comment>
<dbReference type="EC" id="4.6.1.-" evidence="11"/>
<dbReference type="Proteomes" id="UP001626550">
    <property type="component" value="Unassembled WGS sequence"/>
</dbReference>
<evidence type="ECO:0000256" key="7">
    <source>
        <dbReference type="ARBA" id="ARBA00022801"/>
    </source>
</evidence>
<dbReference type="InterPro" id="IPR039787">
    <property type="entry name" value="ENDOU"/>
</dbReference>
<dbReference type="CDD" id="cd21159">
    <property type="entry name" value="XendoU"/>
    <property type="match status" value="1"/>
</dbReference>
<keyword evidence="5 11" id="KW-0479">Metal-binding</keyword>
<reference evidence="13 14" key="1">
    <citation type="submission" date="2024-11" db="EMBL/GenBank/DDBJ databases">
        <title>Adaptive evolution of stress response genes in parasites aligns with host niche diversity.</title>
        <authorList>
            <person name="Hahn C."/>
            <person name="Resl P."/>
        </authorList>
    </citation>
    <scope>NUCLEOTIDE SEQUENCE [LARGE SCALE GENOMIC DNA]</scope>
    <source>
        <strain evidence="13">EGGRZ-B1_66</strain>
        <tissue evidence="13">Body</tissue>
    </source>
</reference>
<dbReference type="AlphaFoldDB" id="A0ABD2QEC5"/>
<evidence type="ECO:0000256" key="6">
    <source>
        <dbReference type="ARBA" id="ARBA00022759"/>
    </source>
</evidence>
<dbReference type="SUPFAM" id="SSF142877">
    <property type="entry name" value="EndoU-like"/>
    <property type="match status" value="1"/>
</dbReference>
<keyword evidence="4 11" id="KW-0540">Nuclease</keyword>
<dbReference type="PANTHER" id="PTHR12439">
    <property type="entry name" value="PLACENTAL PROTEIN 11-RELATED"/>
    <property type="match status" value="1"/>
</dbReference>
<comment type="catalytic activity">
    <reaction evidence="11">
        <text>ribonucleotidyl-uridine-RNA = a 5'-end dephospho-uridine-RNA + a 3'-end 2',3'-cyclophospho-ribonucleotide-RNA</text>
        <dbReference type="Rhea" id="RHEA:67792"/>
        <dbReference type="Rhea" id="RHEA-COMP:10464"/>
        <dbReference type="Rhea" id="RHEA-COMP:17354"/>
        <dbReference type="Rhea" id="RHEA-COMP:17356"/>
        <dbReference type="ChEBI" id="CHEBI:83064"/>
        <dbReference type="ChEBI" id="CHEBI:173117"/>
        <dbReference type="ChEBI" id="CHEBI:173224"/>
    </reaction>
</comment>
<dbReference type="PANTHER" id="PTHR12439:SF32">
    <property type="entry name" value="URIDYLATE-SPECIFIC ENDORIBONUCLEASE B"/>
    <property type="match status" value="1"/>
</dbReference>
<evidence type="ECO:0000256" key="10">
    <source>
        <dbReference type="ARBA" id="ARBA00023239"/>
    </source>
</evidence>
<protein>
    <recommendedName>
        <fullName evidence="11">Uridylate-specific endoribonuclease</fullName>
        <ecNumber evidence="11">4.6.1.-</ecNumber>
    </recommendedName>
</protein>
<dbReference type="GO" id="GO:0046872">
    <property type="term" value="F:metal ion binding"/>
    <property type="evidence" value="ECO:0007669"/>
    <property type="project" value="UniProtKB-UniRule"/>
</dbReference>
<comment type="subunit">
    <text evidence="3 11">Monomer.</text>
</comment>
<evidence type="ECO:0000256" key="4">
    <source>
        <dbReference type="ARBA" id="ARBA00022722"/>
    </source>
</evidence>
<evidence type="ECO:0000256" key="1">
    <source>
        <dbReference type="ARBA" id="ARBA00001936"/>
    </source>
</evidence>